<dbReference type="Pfam" id="PF12770">
    <property type="entry name" value="CHAT"/>
    <property type="match status" value="1"/>
</dbReference>
<dbReference type="InterPro" id="IPR019734">
    <property type="entry name" value="TPR_rpt"/>
</dbReference>
<protein>
    <recommendedName>
        <fullName evidence="3">CHAT domain-containing protein</fullName>
    </recommendedName>
</protein>
<feature type="domain" description="CHAT" evidence="3">
    <location>
        <begin position="606"/>
        <end position="875"/>
    </location>
</feature>
<dbReference type="PANTHER" id="PTHR10098">
    <property type="entry name" value="RAPSYN-RELATED"/>
    <property type="match status" value="1"/>
</dbReference>
<dbReference type="STRING" id="454136.NIES2119_09400"/>
<dbReference type="RefSeq" id="WP_073593245.1">
    <property type="nucleotide sequence ID" value="NZ_MRCE01000007.1"/>
</dbReference>
<evidence type="ECO:0000313" key="4">
    <source>
        <dbReference type="EMBL" id="OKH38832.1"/>
    </source>
</evidence>
<dbReference type="Gene3D" id="1.25.40.10">
    <property type="entry name" value="Tetratricopeptide repeat domain"/>
    <property type="match status" value="2"/>
</dbReference>
<keyword evidence="2" id="KW-0812">Transmembrane</keyword>
<dbReference type="InterPro" id="IPR011990">
    <property type="entry name" value="TPR-like_helical_dom_sf"/>
</dbReference>
<name>A0A1U7INJ0_9CYAN</name>
<dbReference type="AlphaFoldDB" id="A0A1U7INJ0"/>
<proteinExistence type="predicted"/>
<evidence type="ECO:0000313" key="5">
    <source>
        <dbReference type="Proteomes" id="UP000185860"/>
    </source>
</evidence>
<keyword evidence="2" id="KW-1133">Transmembrane helix</keyword>
<keyword evidence="2" id="KW-0472">Membrane</keyword>
<dbReference type="EMBL" id="MRCE01000007">
    <property type="protein sequence ID" value="OKH38832.1"/>
    <property type="molecule type" value="Genomic_DNA"/>
</dbReference>
<dbReference type="Proteomes" id="UP000185860">
    <property type="component" value="Unassembled WGS sequence"/>
</dbReference>
<keyword evidence="1" id="KW-0175">Coiled coil</keyword>
<organism evidence="4 5">
    <name type="scientific">[Phormidium ambiguum] IAM M-71</name>
    <dbReference type="NCBI Taxonomy" id="454136"/>
    <lineage>
        <taxon>Bacteria</taxon>
        <taxon>Bacillati</taxon>
        <taxon>Cyanobacteriota</taxon>
        <taxon>Cyanophyceae</taxon>
        <taxon>Oscillatoriophycideae</taxon>
        <taxon>Aerosakkonematales</taxon>
        <taxon>Aerosakkonemataceae</taxon>
        <taxon>Floridanema</taxon>
    </lineage>
</organism>
<feature type="coiled-coil region" evidence="1">
    <location>
        <begin position="229"/>
        <end position="299"/>
    </location>
</feature>
<dbReference type="PANTHER" id="PTHR10098:SF112">
    <property type="entry name" value="SLR0380 PROTEIN"/>
    <property type="match status" value="1"/>
</dbReference>
<dbReference type="SMART" id="SM00028">
    <property type="entry name" value="TPR"/>
    <property type="match status" value="7"/>
</dbReference>
<sequence>MNYRQVKKFAIRIVLMVVATVFSIGFSWGFPNFIVKANVADSSQLSVSNSQQLLSQGRDFFQAGQFYEAAKVWRDAVGVFQRSGDKLSQALALSYLSLAYQQLGEWEAATDAINSSLAILQGREISDNKDRSLILAQALNTQGHLQLALGNSESALKIWEKAAAEYTKLGDVEGTIGSQINQAQALQSLGMYRQARKILEDVELSLQNQSNSSVKATGLLSLGNSLQAIGELEKSRELLQKSLQIAQDLNSKSAMSSAFLSLGNTSRSLAKKAEETAELETAQIELEKARKAYQEAVELSNSLGLRTNAQINLFSLLVSQKEFAEAEKLRSQIQLPDLPPSRQTVYALINYSQSLLQLTKEQGKSGNYQEVAQILAKAIQQAKSLKDPKMESYALGNLGELYEQNQQFNEAQTLTKEALVLAQSINAAHIAYRWQWQLGRLFKDLGNKQEAIATYTIAVETLKSLRNDLVAINLDNPDIQFSFRDSVEPVYRELVDLLITTDTETSQENLSKARSVIESLQLAELDNFFQEACLDAKPIQVDRIDKSAAIIYPIILNNKLAIIAALPDSPLRLYNTIKPPGKIENVLNDLQQDIGRIAANNQQIKQLSQEVYNWIIRPLEAELNAKKIQTLVFVCDGILRKIPMAALHDGKQYLIEKYNIAFTPGLQLLPPQPLKREQFIVLAAGLSEARSGFSPLPNVERELDQINSQVSTKQLLNQQFTNDNLQQELNLVSFPVVHIATHGQFSSRAEKTFIITWDNQINVKNLDSLLRAREQKVSRPIELLVFSACETARGDDRAALGLAGVALRAGARSTLATLWRVSDDSTATLMARFYKELTNSNVTKAEALRRAQLSLLQEEDYKFPYFWAPYVLVGNWR</sequence>
<evidence type="ECO:0000256" key="1">
    <source>
        <dbReference type="SAM" id="Coils"/>
    </source>
</evidence>
<gene>
    <name evidence="4" type="ORF">NIES2119_09400</name>
</gene>
<accession>A0A1U7INJ0</accession>
<comment type="caution">
    <text evidence="4">The sequence shown here is derived from an EMBL/GenBank/DDBJ whole genome shotgun (WGS) entry which is preliminary data.</text>
</comment>
<evidence type="ECO:0000256" key="2">
    <source>
        <dbReference type="SAM" id="Phobius"/>
    </source>
</evidence>
<reference evidence="4 5" key="1">
    <citation type="submission" date="2016-11" db="EMBL/GenBank/DDBJ databases">
        <title>Draft Genome Sequences of Nine Cyanobacterial Strains from Diverse Habitats.</title>
        <authorList>
            <person name="Zhu T."/>
            <person name="Hou S."/>
            <person name="Lu X."/>
            <person name="Hess W.R."/>
        </authorList>
    </citation>
    <scope>NUCLEOTIDE SEQUENCE [LARGE SCALE GENOMIC DNA]</scope>
    <source>
        <strain evidence="4 5">IAM M-71</strain>
    </source>
</reference>
<dbReference type="SUPFAM" id="SSF48452">
    <property type="entry name" value="TPR-like"/>
    <property type="match status" value="3"/>
</dbReference>
<dbReference type="InterPro" id="IPR024983">
    <property type="entry name" value="CHAT_dom"/>
</dbReference>
<feature type="transmembrane region" description="Helical" evidence="2">
    <location>
        <begin position="9"/>
        <end position="30"/>
    </location>
</feature>
<evidence type="ECO:0000259" key="3">
    <source>
        <dbReference type="Pfam" id="PF12770"/>
    </source>
</evidence>